<dbReference type="AlphaFoldDB" id="A0A194WYB3"/>
<evidence type="ECO:0000313" key="2">
    <source>
        <dbReference type="EMBL" id="KUJ12956.1"/>
    </source>
</evidence>
<feature type="region of interest" description="Disordered" evidence="1">
    <location>
        <begin position="1"/>
        <end position="115"/>
    </location>
</feature>
<name>A0A194WYB3_MOLSC</name>
<feature type="compositionally biased region" description="Polar residues" evidence="1">
    <location>
        <begin position="15"/>
        <end position="25"/>
    </location>
</feature>
<sequence>MESSSSSRPSKERNISFSTMQTSNRMSERNPDNEPATPISLTPDNPTPAPTPSDLEESLTNDPISHQDHSNNETAQNLESAVRRSGPSRSASRGRRRGRVARVTFPRGRRARVAAATTENIEAASTEPGPHIERGNNASGNAIHEPFLNVGNTDPINAFRRNFNGGLLPTATHAEVVSFLSQVSGVHPAVAHGELIHFLSHLSGWNLPPGFNMIGQEEMAGTRWNPEEDSAVVWETDSDESGGSANEDQSSDEDGSTSGEERAESQDEEADYITNQIARLRRGPPRRDPGSLEESDRSFTGSEDREFIDERARAEERIDRLESAIPQLESTPRPQSSAGATTGSTAATDDAVMPITGNIIHPRGQEQLMREMVADIQRYDRQRESELEREYGYSRWSPESSPERYTLRSSSVAIRQAVRSMAPRGRWDLGGDEGDLGAVATLASLPVLEGSTVNERQRQQRIRNVRAGLAEGFGNGEQADSRQPLQRLAMDQPDPSDEFLRMLIASHPPYSYEMEAHDEDTMLTETQRAFRYGFADPSIPMTQQQEDDFQDLRFDLRTRLESVALGMEIVVRMLDAVILDGMDRRDASHILLQWSLYMSGLHAAQLYHNLPYMLPPPVLALWTAVRRGWGSWSPDASFLEEVKDILQGYTVFDYRIDVDPTSLERNGLLSNVRLSALPPEEKAFFEELIEQRSNKLVSVAIVFRDWAMFAPTIDDTMRLESEQHFSRNQLRMDRLARLVREERAINADGIDLKHYVTSREEISPGGQLVMQVRSQIRWSHRPVWQEQDPGSAFLKFLCYEELDSFVETGSRFDERRWDIVNPEYRCTVATKAPSDQDEAQSIGAGLPVPERALLATMIRVAAHDGMEIRERVGFLSVWTDFEEQIPALLQTYPAIQTFLSLPVVNFWVALRRGWGAWRPSDSMLASMRGFLNHITGVDHAPPTPRRAGQISTISELVEQTILPNEEKERFLLLESIIPLVRIHRLFENWAAYEVTVDDTRLPSEEHFSRAELRLDRLERIIREERIINDHRSIRGARQGDSDRVYLFSRT</sequence>
<protein>
    <submittedName>
        <fullName evidence="2">Uncharacterized protein</fullName>
    </submittedName>
</protein>
<feature type="compositionally biased region" description="Low complexity" evidence="1">
    <location>
        <begin position="336"/>
        <end position="351"/>
    </location>
</feature>
<dbReference type="EMBL" id="KQ947423">
    <property type="protein sequence ID" value="KUJ12956.1"/>
    <property type="molecule type" value="Genomic_DNA"/>
</dbReference>
<reference evidence="2 3" key="1">
    <citation type="submission" date="2015-10" db="EMBL/GenBank/DDBJ databases">
        <title>Full genome of DAOMC 229536 Phialocephala scopiformis, a fungal endophyte of spruce producing the potent anti-insectan compound rugulosin.</title>
        <authorList>
            <consortium name="DOE Joint Genome Institute"/>
            <person name="Walker A.K."/>
            <person name="Frasz S.L."/>
            <person name="Seifert K.A."/>
            <person name="Miller J.D."/>
            <person name="Mondo S.J."/>
            <person name="Labutti K."/>
            <person name="Lipzen A."/>
            <person name="Dockter R."/>
            <person name="Kennedy M."/>
            <person name="Grigoriev I.V."/>
            <person name="Spatafora J.W."/>
        </authorList>
    </citation>
    <scope>NUCLEOTIDE SEQUENCE [LARGE SCALE GENOMIC DNA]</scope>
    <source>
        <strain evidence="2 3">CBS 120377</strain>
    </source>
</reference>
<dbReference type="Proteomes" id="UP000070700">
    <property type="component" value="Unassembled WGS sequence"/>
</dbReference>
<gene>
    <name evidence="2" type="ORF">LY89DRAFT_721774</name>
</gene>
<dbReference type="InParanoid" id="A0A194WYB3"/>
<proteinExistence type="predicted"/>
<organism evidence="2 3">
    <name type="scientific">Mollisia scopiformis</name>
    <name type="common">Conifer needle endophyte fungus</name>
    <name type="synonym">Phialocephala scopiformis</name>
    <dbReference type="NCBI Taxonomy" id="149040"/>
    <lineage>
        <taxon>Eukaryota</taxon>
        <taxon>Fungi</taxon>
        <taxon>Dikarya</taxon>
        <taxon>Ascomycota</taxon>
        <taxon>Pezizomycotina</taxon>
        <taxon>Leotiomycetes</taxon>
        <taxon>Helotiales</taxon>
        <taxon>Mollisiaceae</taxon>
        <taxon>Mollisia</taxon>
    </lineage>
</organism>
<dbReference type="RefSeq" id="XP_018067311.1">
    <property type="nucleotide sequence ID" value="XM_018218673.1"/>
</dbReference>
<feature type="region of interest" description="Disordered" evidence="1">
    <location>
        <begin position="234"/>
        <end position="309"/>
    </location>
</feature>
<evidence type="ECO:0000256" key="1">
    <source>
        <dbReference type="SAM" id="MobiDB-lite"/>
    </source>
</evidence>
<dbReference type="KEGG" id="psco:LY89DRAFT_721774"/>
<feature type="region of interest" description="Disordered" evidence="1">
    <location>
        <begin position="322"/>
        <end position="352"/>
    </location>
</feature>
<dbReference type="OrthoDB" id="3565445at2759"/>
<feature type="compositionally biased region" description="Basic and acidic residues" evidence="1">
    <location>
        <begin position="285"/>
        <end position="309"/>
    </location>
</feature>
<accession>A0A194WYB3</accession>
<dbReference type="GeneID" id="28828399"/>
<evidence type="ECO:0000313" key="3">
    <source>
        <dbReference type="Proteomes" id="UP000070700"/>
    </source>
</evidence>
<keyword evidence="3" id="KW-1185">Reference proteome</keyword>